<evidence type="ECO:0000313" key="3">
    <source>
        <dbReference type="Proteomes" id="UP000029857"/>
    </source>
</evidence>
<name>A0A4U8U955_9HELI</name>
<dbReference type="EMBL" id="JRPJ02000023">
    <property type="protein sequence ID" value="TLE09950.1"/>
    <property type="molecule type" value="Genomic_DNA"/>
</dbReference>
<sequence>MDKSVANGFTIDEHYRVGQDLKNLYENATKRESHNDYKNRDNIIQVHRFTKDINVNGKEAIAKITLFEKRKAIIKFIL</sequence>
<accession>A0A4U8U955</accession>
<evidence type="ECO:0000259" key="1">
    <source>
        <dbReference type="Pfam" id="PF18798"/>
    </source>
</evidence>
<organism evidence="2 3">
    <name type="scientific">Helicobacter bilis</name>
    <dbReference type="NCBI Taxonomy" id="37372"/>
    <lineage>
        <taxon>Bacteria</taxon>
        <taxon>Pseudomonadati</taxon>
        <taxon>Campylobacterota</taxon>
        <taxon>Epsilonproteobacteria</taxon>
        <taxon>Campylobacterales</taxon>
        <taxon>Helicobacteraceae</taxon>
        <taxon>Helicobacter</taxon>
    </lineage>
</organism>
<comment type="caution">
    <text evidence="2">The sequence shown here is derived from an EMBL/GenBank/DDBJ whole genome shotgun (WGS) entry which is preliminary data.</text>
</comment>
<dbReference type="AlphaFoldDB" id="A0A4U8U955"/>
<evidence type="ECO:0000313" key="2">
    <source>
        <dbReference type="EMBL" id="TLE09950.1"/>
    </source>
</evidence>
<proteinExistence type="predicted"/>
<dbReference type="Pfam" id="PF18798">
    <property type="entry name" value="LPD3"/>
    <property type="match status" value="1"/>
</dbReference>
<gene>
    <name evidence="2" type="ORF">LS79_007065</name>
</gene>
<protein>
    <recommendedName>
        <fullName evidence="1">Large polyvalent protein-associated domain-containing protein</fullName>
    </recommendedName>
</protein>
<feature type="domain" description="Large polyvalent protein-associated" evidence="1">
    <location>
        <begin position="6"/>
        <end position="71"/>
    </location>
</feature>
<reference evidence="2 3" key="1">
    <citation type="journal article" date="2014" name="Genome Announc.">
        <title>Draft genome sequences of eight enterohepatic helicobacter species isolated from both laboratory and wild rodents.</title>
        <authorList>
            <person name="Sheh A."/>
            <person name="Shen Z."/>
            <person name="Fox J.G."/>
        </authorList>
    </citation>
    <scope>NUCLEOTIDE SEQUENCE [LARGE SCALE GENOMIC DNA]</scope>
    <source>
        <strain evidence="2 3">ATCC 49320</strain>
    </source>
</reference>
<dbReference type="InterPro" id="IPR040824">
    <property type="entry name" value="LPD3"/>
</dbReference>
<dbReference type="Proteomes" id="UP000029857">
    <property type="component" value="Unassembled WGS sequence"/>
</dbReference>